<keyword evidence="8" id="KW-0299">Galactose metabolism</keyword>
<evidence type="ECO:0000256" key="10">
    <source>
        <dbReference type="ARBA" id="ARBA00031367"/>
    </source>
</evidence>
<protein>
    <recommendedName>
        <fullName evidence="6">UDP-glucose 4-epimerase</fullName>
        <ecNumber evidence="5">5.1.3.2</ecNumber>
    </recommendedName>
    <alternativeName>
        <fullName evidence="11">Galactowaldenase</fullName>
    </alternativeName>
    <alternativeName>
        <fullName evidence="10">UDP-galactose 4-epimerase</fullName>
    </alternativeName>
</protein>
<evidence type="ECO:0000256" key="9">
    <source>
        <dbReference type="ARBA" id="ARBA00023235"/>
    </source>
</evidence>
<comment type="cofactor">
    <cofactor evidence="2">
        <name>NAD(+)</name>
        <dbReference type="ChEBI" id="CHEBI:57540"/>
    </cofactor>
</comment>
<evidence type="ECO:0000256" key="8">
    <source>
        <dbReference type="ARBA" id="ARBA00023144"/>
    </source>
</evidence>
<dbReference type="PANTHER" id="PTHR43725:SF47">
    <property type="entry name" value="UDP-GLUCOSE 4-EPIMERASE"/>
    <property type="match status" value="1"/>
</dbReference>
<keyword evidence="7" id="KW-0520">NAD</keyword>
<accession>A0ABP8DG55</accession>
<feature type="domain" description="NAD-dependent epimerase/dehydratase" evidence="12">
    <location>
        <begin position="87"/>
        <end position="208"/>
    </location>
</feature>
<dbReference type="RefSeq" id="WP_345132146.1">
    <property type="nucleotide sequence ID" value="NZ_BAABAT010000020.1"/>
</dbReference>
<evidence type="ECO:0000313" key="14">
    <source>
        <dbReference type="Proteomes" id="UP001500620"/>
    </source>
</evidence>
<dbReference type="EMBL" id="BAABAT010000020">
    <property type="protein sequence ID" value="GAA4255151.1"/>
    <property type="molecule type" value="Genomic_DNA"/>
</dbReference>
<comment type="caution">
    <text evidence="13">The sequence shown here is derived from an EMBL/GenBank/DDBJ whole genome shotgun (WGS) entry which is preliminary data.</text>
</comment>
<keyword evidence="8" id="KW-0119">Carbohydrate metabolism</keyword>
<evidence type="ECO:0000256" key="11">
    <source>
        <dbReference type="ARBA" id="ARBA00033067"/>
    </source>
</evidence>
<dbReference type="Proteomes" id="UP001500620">
    <property type="component" value="Unassembled WGS sequence"/>
</dbReference>
<dbReference type="InterPro" id="IPR001509">
    <property type="entry name" value="Epimerase_deHydtase"/>
</dbReference>
<dbReference type="Pfam" id="PF01370">
    <property type="entry name" value="Epimerase"/>
    <property type="match status" value="2"/>
</dbReference>
<proteinExistence type="inferred from homology"/>
<organism evidence="13 14">
    <name type="scientific">Dactylosporangium darangshiense</name>
    <dbReference type="NCBI Taxonomy" id="579108"/>
    <lineage>
        <taxon>Bacteria</taxon>
        <taxon>Bacillati</taxon>
        <taxon>Actinomycetota</taxon>
        <taxon>Actinomycetes</taxon>
        <taxon>Micromonosporales</taxon>
        <taxon>Micromonosporaceae</taxon>
        <taxon>Dactylosporangium</taxon>
    </lineage>
</organism>
<dbReference type="EC" id="5.1.3.2" evidence="5"/>
<feature type="domain" description="NAD-dependent epimerase/dehydratase" evidence="12">
    <location>
        <begin position="3"/>
        <end position="77"/>
    </location>
</feature>
<dbReference type="SUPFAM" id="SSF51735">
    <property type="entry name" value="NAD(P)-binding Rossmann-fold domains"/>
    <property type="match status" value="1"/>
</dbReference>
<evidence type="ECO:0000256" key="5">
    <source>
        <dbReference type="ARBA" id="ARBA00013189"/>
    </source>
</evidence>
<reference evidence="14" key="1">
    <citation type="journal article" date="2019" name="Int. J. Syst. Evol. Microbiol.">
        <title>The Global Catalogue of Microorganisms (GCM) 10K type strain sequencing project: providing services to taxonomists for standard genome sequencing and annotation.</title>
        <authorList>
            <consortium name="The Broad Institute Genomics Platform"/>
            <consortium name="The Broad Institute Genome Sequencing Center for Infectious Disease"/>
            <person name="Wu L."/>
            <person name="Ma J."/>
        </authorList>
    </citation>
    <scope>NUCLEOTIDE SEQUENCE [LARGE SCALE GENOMIC DNA]</scope>
    <source>
        <strain evidence="14">JCM 17441</strain>
    </source>
</reference>
<keyword evidence="9" id="KW-0413">Isomerase</keyword>
<gene>
    <name evidence="13" type="ORF">GCM10022255_062760</name>
</gene>
<sequence length="330" mass="34946">MKILVLGGTVFLGRAVARQALAAGHDVLCAARGESGEPVEGARFVRVDRDDPGGLAALQGEFDAVVDVARHPHHVRHAVAALAGRAGHYTLVSSASVYADVATPHQRSADAPLLPPDYEGDPRADAETYGRCKVACERLAAEGFGADRTFLLRAGLIVGPEDPTGRFDYWVRRAARGGEVLAPGTPGEAVQVIDVRDLAEWIIAAPANGLAGALDGIGAPMTRQEFHDGLAAGAGVTQSLTWVDQEFLAERGVAPWSGPRSLPVWLPLPEYAGFLSRDVSASIAAGLRTRPLAETVRDTLAAFRDAAHIDVNNGLGIDEEAELLRQWHAR</sequence>
<evidence type="ECO:0000256" key="7">
    <source>
        <dbReference type="ARBA" id="ARBA00023027"/>
    </source>
</evidence>
<evidence type="ECO:0000256" key="4">
    <source>
        <dbReference type="ARBA" id="ARBA00007637"/>
    </source>
</evidence>
<dbReference type="InterPro" id="IPR036291">
    <property type="entry name" value="NAD(P)-bd_dom_sf"/>
</dbReference>
<comment type="similarity">
    <text evidence="4">Belongs to the NAD(P)-dependent epimerase/dehydratase family.</text>
</comment>
<evidence type="ECO:0000256" key="1">
    <source>
        <dbReference type="ARBA" id="ARBA00000083"/>
    </source>
</evidence>
<comment type="pathway">
    <text evidence="3">Carbohydrate metabolism; galactose metabolism.</text>
</comment>
<evidence type="ECO:0000256" key="2">
    <source>
        <dbReference type="ARBA" id="ARBA00001911"/>
    </source>
</evidence>
<dbReference type="Gene3D" id="3.40.50.720">
    <property type="entry name" value="NAD(P)-binding Rossmann-like Domain"/>
    <property type="match status" value="1"/>
</dbReference>
<keyword evidence="14" id="KW-1185">Reference proteome</keyword>
<evidence type="ECO:0000256" key="3">
    <source>
        <dbReference type="ARBA" id="ARBA00004947"/>
    </source>
</evidence>
<comment type="catalytic activity">
    <reaction evidence="1">
        <text>UDP-alpha-D-glucose = UDP-alpha-D-galactose</text>
        <dbReference type="Rhea" id="RHEA:22168"/>
        <dbReference type="ChEBI" id="CHEBI:58885"/>
        <dbReference type="ChEBI" id="CHEBI:66914"/>
        <dbReference type="EC" id="5.1.3.2"/>
    </reaction>
</comment>
<name>A0ABP8DG55_9ACTN</name>
<evidence type="ECO:0000259" key="12">
    <source>
        <dbReference type="Pfam" id="PF01370"/>
    </source>
</evidence>
<dbReference type="PANTHER" id="PTHR43725">
    <property type="entry name" value="UDP-GLUCOSE 4-EPIMERASE"/>
    <property type="match status" value="1"/>
</dbReference>
<evidence type="ECO:0000256" key="6">
    <source>
        <dbReference type="ARBA" id="ARBA00018569"/>
    </source>
</evidence>
<evidence type="ECO:0000313" key="13">
    <source>
        <dbReference type="EMBL" id="GAA4255151.1"/>
    </source>
</evidence>